<reference evidence="1 2" key="1">
    <citation type="submission" date="2018-06" db="EMBL/GenBank/DDBJ databases">
        <title>Genomic Encyclopedia of Archaeal and Bacterial Type Strains, Phase II (KMG-II): from individual species to whole genera.</title>
        <authorList>
            <person name="Goeker M."/>
        </authorList>
    </citation>
    <scope>NUCLEOTIDE SEQUENCE [LARGE SCALE GENOMIC DNA]</scope>
    <source>
        <strain evidence="1 2">DSM 6779</strain>
    </source>
</reference>
<keyword evidence="2" id="KW-1185">Reference proteome</keyword>
<name>A0A2W7NG34_9BACT</name>
<sequence length="79" mass="9071">MKPGKSIPPKSRKEWLDMVNGHIDYPFKNYVLQMRVHQAQKEIKEGTVTPAAAINGLYTLCEKYAMACKNDLIAIFKTW</sequence>
<organism evidence="1 2">
    <name type="scientific">Breznakibacter xylanolyticus</name>
    <dbReference type="NCBI Taxonomy" id="990"/>
    <lineage>
        <taxon>Bacteria</taxon>
        <taxon>Pseudomonadati</taxon>
        <taxon>Bacteroidota</taxon>
        <taxon>Bacteroidia</taxon>
        <taxon>Marinilabiliales</taxon>
        <taxon>Marinilabiliaceae</taxon>
        <taxon>Breznakibacter</taxon>
    </lineage>
</organism>
<gene>
    <name evidence="1" type="ORF">LX69_00628</name>
</gene>
<dbReference type="OrthoDB" id="6197483at2"/>
<accession>A0A2W7NG34</accession>
<dbReference type="AlphaFoldDB" id="A0A2W7NG34"/>
<dbReference type="EMBL" id="QKZK01000004">
    <property type="protein sequence ID" value="PZX19361.1"/>
    <property type="molecule type" value="Genomic_DNA"/>
</dbReference>
<protein>
    <submittedName>
        <fullName evidence="1">Uncharacterized protein</fullName>
    </submittedName>
</protein>
<evidence type="ECO:0000313" key="2">
    <source>
        <dbReference type="Proteomes" id="UP000249239"/>
    </source>
</evidence>
<dbReference type="Proteomes" id="UP000249239">
    <property type="component" value="Unassembled WGS sequence"/>
</dbReference>
<evidence type="ECO:0000313" key="1">
    <source>
        <dbReference type="EMBL" id="PZX19361.1"/>
    </source>
</evidence>
<dbReference type="RefSeq" id="WP_111444352.1">
    <property type="nucleotide sequence ID" value="NZ_QKZK01000004.1"/>
</dbReference>
<proteinExistence type="predicted"/>
<comment type="caution">
    <text evidence="1">The sequence shown here is derived from an EMBL/GenBank/DDBJ whole genome shotgun (WGS) entry which is preliminary data.</text>
</comment>